<gene>
    <name evidence="3" type="ORF">M404DRAFT_18633</name>
</gene>
<dbReference type="AlphaFoldDB" id="A0A0C3KU83"/>
<keyword evidence="4" id="KW-1185">Reference proteome</keyword>
<keyword evidence="1" id="KW-0175">Coiled coil</keyword>
<dbReference type="HOGENOM" id="CLU_048923_0_0_1"/>
<dbReference type="Proteomes" id="UP000054217">
    <property type="component" value="Unassembled WGS sequence"/>
</dbReference>
<dbReference type="STRING" id="870435.A0A0C3KU83"/>
<accession>A0A0C3KU83</accession>
<dbReference type="InParanoid" id="A0A0C3KU83"/>
<feature type="coiled-coil region" evidence="1">
    <location>
        <begin position="65"/>
        <end position="105"/>
    </location>
</feature>
<reference evidence="4" key="2">
    <citation type="submission" date="2015-01" db="EMBL/GenBank/DDBJ databases">
        <title>Evolutionary Origins and Diversification of the Mycorrhizal Mutualists.</title>
        <authorList>
            <consortium name="DOE Joint Genome Institute"/>
            <consortium name="Mycorrhizal Genomics Consortium"/>
            <person name="Kohler A."/>
            <person name="Kuo A."/>
            <person name="Nagy L.G."/>
            <person name="Floudas D."/>
            <person name="Copeland A."/>
            <person name="Barry K.W."/>
            <person name="Cichocki N."/>
            <person name="Veneault-Fourrey C."/>
            <person name="LaButti K."/>
            <person name="Lindquist E.A."/>
            <person name="Lipzen A."/>
            <person name="Lundell T."/>
            <person name="Morin E."/>
            <person name="Murat C."/>
            <person name="Riley R."/>
            <person name="Ohm R."/>
            <person name="Sun H."/>
            <person name="Tunlid A."/>
            <person name="Henrissat B."/>
            <person name="Grigoriev I.V."/>
            <person name="Hibbett D.S."/>
            <person name="Martin F."/>
        </authorList>
    </citation>
    <scope>NUCLEOTIDE SEQUENCE [LARGE SCALE GENOMIC DNA]</scope>
    <source>
        <strain evidence="4">Marx 270</strain>
    </source>
</reference>
<evidence type="ECO:0000256" key="1">
    <source>
        <dbReference type="SAM" id="Coils"/>
    </source>
</evidence>
<proteinExistence type="predicted"/>
<dbReference type="EMBL" id="KN831946">
    <property type="protein sequence ID" value="KIO13142.1"/>
    <property type="molecule type" value="Genomic_DNA"/>
</dbReference>
<evidence type="ECO:0000313" key="4">
    <source>
        <dbReference type="Proteomes" id="UP000054217"/>
    </source>
</evidence>
<name>A0A0C3KU83_PISTI</name>
<evidence type="ECO:0000256" key="2">
    <source>
        <dbReference type="SAM" id="MobiDB-lite"/>
    </source>
</evidence>
<reference evidence="3 4" key="1">
    <citation type="submission" date="2014-04" db="EMBL/GenBank/DDBJ databases">
        <authorList>
            <consortium name="DOE Joint Genome Institute"/>
            <person name="Kuo A."/>
            <person name="Kohler A."/>
            <person name="Costa M.D."/>
            <person name="Nagy L.G."/>
            <person name="Floudas D."/>
            <person name="Copeland A."/>
            <person name="Barry K.W."/>
            <person name="Cichocki N."/>
            <person name="Veneault-Fourrey C."/>
            <person name="LaButti K."/>
            <person name="Lindquist E.A."/>
            <person name="Lipzen A."/>
            <person name="Lundell T."/>
            <person name="Morin E."/>
            <person name="Murat C."/>
            <person name="Sun H."/>
            <person name="Tunlid A."/>
            <person name="Henrissat B."/>
            <person name="Grigoriev I.V."/>
            <person name="Hibbett D.S."/>
            <person name="Martin F."/>
            <person name="Nordberg H.P."/>
            <person name="Cantor M.N."/>
            <person name="Hua S.X."/>
        </authorList>
    </citation>
    <scope>NUCLEOTIDE SEQUENCE [LARGE SCALE GENOMIC DNA]</scope>
    <source>
        <strain evidence="3 4">Marx 270</strain>
    </source>
</reference>
<sequence length="279" mass="31455">MPRSRLIATADNNNEGQVIINWAQVPDNDIRYDTNNEEEVMRAKVKERKRHKVAEQAWWEEQAWLEAKRVEREQAKAKRAAWERAKAKRAEREAKEKKVHEEEERWEAKCKCKGDEASAGGASGEARGEVKRVVMDPGCTCCAWAKVVCKFLVDGNKKRVACMRCNQSKGKCWWPGDGKDTKASPKAGRADKGKKQKADEENAEAGPSTQKWARMSARLTEVLDLDEPEASRSRMKEAGMARYLGLENKLKQLIEATGLIANNLASLFELHETAIKNSG</sequence>
<feature type="compositionally biased region" description="Basic and acidic residues" evidence="2">
    <location>
        <begin position="177"/>
        <end position="200"/>
    </location>
</feature>
<dbReference type="OrthoDB" id="2705551at2759"/>
<feature type="region of interest" description="Disordered" evidence="2">
    <location>
        <begin position="176"/>
        <end position="209"/>
    </location>
</feature>
<evidence type="ECO:0000313" key="3">
    <source>
        <dbReference type="EMBL" id="KIO13142.1"/>
    </source>
</evidence>
<protein>
    <submittedName>
        <fullName evidence="3">Uncharacterized protein</fullName>
    </submittedName>
</protein>
<organism evidence="3 4">
    <name type="scientific">Pisolithus tinctorius Marx 270</name>
    <dbReference type="NCBI Taxonomy" id="870435"/>
    <lineage>
        <taxon>Eukaryota</taxon>
        <taxon>Fungi</taxon>
        <taxon>Dikarya</taxon>
        <taxon>Basidiomycota</taxon>
        <taxon>Agaricomycotina</taxon>
        <taxon>Agaricomycetes</taxon>
        <taxon>Agaricomycetidae</taxon>
        <taxon>Boletales</taxon>
        <taxon>Sclerodermatineae</taxon>
        <taxon>Pisolithaceae</taxon>
        <taxon>Pisolithus</taxon>
    </lineage>
</organism>